<feature type="compositionally biased region" description="Polar residues" evidence="1">
    <location>
        <begin position="11"/>
        <end position="20"/>
    </location>
</feature>
<protein>
    <submittedName>
        <fullName evidence="2">Uncharacterized protein</fullName>
    </submittedName>
</protein>
<dbReference type="AlphaFoldDB" id="A0A146L9L9"/>
<evidence type="ECO:0000256" key="1">
    <source>
        <dbReference type="SAM" id="MobiDB-lite"/>
    </source>
</evidence>
<sequence length="165" mass="17476">MIEGSKPSHSELPQPSQKSISRVECAPRSALESNRAGCAGSVASHEPVDGATQLMDTDSKVAWDHSPLKQSPNTIENGKVLACESKSKVSTTDTVALGAAGSVGQNPFTADTMHTRPPTQLPARADDDDSTRTAKFAATAHPDTPPVTHSTQCSCRDQFDTMWNS</sequence>
<gene>
    <name evidence="2" type="ORF">g.43002</name>
</gene>
<proteinExistence type="predicted"/>
<feature type="region of interest" description="Disordered" evidence="1">
    <location>
        <begin position="102"/>
        <end position="153"/>
    </location>
</feature>
<organism evidence="2">
    <name type="scientific">Lygus hesperus</name>
    <name type="common">Western plant bug</name>
    <dbReference type="NCBI Taxonomy" id="30085"/>
    <lineage>
        <taxon>Eukaryota</taxon>
        <taxon>Metazoa</taxon>
        <taxon>Ecdysozoa</taxon>
        <taxon>Arthropoda</taxon>
        <taxon>Hexapoda</taxon>
        <taxon>Insecta</taxon>
        <taxon>Pterygota</taxon>
        <taxon>Neoptera</taxon>
        <taxon>Paraneoptera</taxon>
        <taxon>Hemiptera</taxon>
        <taxon>Heteroptera</taxon>
        <taxon>Panheteroptera</taxon>
        <taxon>Cimicomorpha</taxon>
        <taxon>Miridae</taxon>
        <taxon>Mirini</taxon>
        <taxon>Lygus</taxon>
    </lineage>
</organism>
<feature type="non-terminal residue" evidence="2">
    <location>
        <position position="165"/>
    </location>
</feature>
<accession>A0A146L9L9</accession>
<dbReference type="EMBL" id="GDHC01013536">
    <property type="protein sequence ID" value="JAQ05093.1"/>
    <property type="molecule type" value="Transcribed_RNA"/>
</dbReference>
<feature type="region of interest" description="Disordered" evidence="1">
    <location>
        <begin position="1"/>
        <end position="56"/>
    </location>
</feature>
<evidence type="ECO:0000313" key="2">
    <source>
        <dbReference type="EMBL" id="JAQ05093.1"/>
    </source>
</evidence>
<reference evidence="2" key="1">
    <citation type="journal article" date="2016" name="Gigascience">
        <title>De novo construction of an expanded transcriptome assembly for the western tarnished plant bug, Lygus hesperus.</title>
        <authorList>
            <person name="Tassone E.E."/>
            <person name="Geib S.M."/>
            <person name="Hall B."/>
            <person name="Fabrick J.A."/>
            <person name="Brent C.S."/>
            <person name="Hull J.J."/>
        </authorList>
    </citation>
    <scope>NUCLEOTIDE SEQUENCE</scope>
</reference>
<name>A0A146L9L9_LYGHE</name>